<dbReference type="OrthoDB" id="826659at2"/>
<feature type="chain" id="PRO_5013088655" description="Lipocalin-like domain-containing protein" evidence="1">
    <location>
        <begin position="25"/>
        <end position="158"/>
    </location>
</feature>
<keyword evidence="1" id="KW-0732">Signal</keyword>
<sequence length="158" mass="17451">MKNLKKVQFGFLIAAIFWITSVISCSTRSDDDSTSPVNTPSSVINIVNNGTWKVTYYFENNQIKTSTFSGYNFTFGANNVLTANNGTNNYTGTWSVTDSNSNDDNPSDLHFNIGFTTPAQFQELTDDWEIIEKSATEIKLRDVSGGNGGTDLLTFTKN</sequence>
<proteinExistence type="predicted"/>
<evidence type="ECO:0000313" key="3">
    <source>
        <dbReference type="Proteomes" id="UP000185839"/>
    </source>
</evidence>
<dbReference type="AlphaFoldDB" id="A0A1N7L4W4"/>
<gene>
    <name evidence="2" type="ORF">SAMN05421789_104222</name>
</gene>
<name>A0A1N7L4W4_9FLAO</name>
<accession>A0A1N7L4W4</accession>
<keyword evidence="3" id="KW-1185">Reference proteome</keyword>
<dbReference type="RefSeq" id="WP_076386429.1">
    <property type="nucleotide sequence ID" value="NZ_FTOI01000004.1"/>
</dbReference>
<feature type="signal peptide" evidence="1">
    <location>
        <begin position="1"/>
        <end position="24"/>
    </location>
</feature>
<dbReference type="EMBL" id="FTOI01000004">
    <property type="protein sequence ID" value="SIS68854.1"/>
    <property type="molecule type" value="Genomic_DNA"/>
</dbReference>
<dbReference type="PROSITE" id="PS51257">
    <property type="entry name" value="PROKAR_LIPOPROTEIN"/>
    <property type="match status" value="1"/>
</dbReference>
<dbReference type="Proteomes" id="UP000185839">
    <property type="component" value="Unassembled WGS sequence"/>
</dbReference>
<evidence type="ECO:0008006" key="4">
    <source>
        <dbReference type="Google" id="ProtNLM"/>
    </source>
</evidence>
<dbReference type="STRING" id="713588.SAMN05421789_104222"/>
<evidence type="ECO:0000313" key="2">
    <source>
        <dbReference type="EMBL" id="SIS68854.1"/>
    </source>
</evidence>
<evidence type="ECO:0000256" key="1">
    <source>
        <dbReference type="SAM" id="SignalP"/>
    </source>
</evidence>
<reference evidence="3" key="1">
    <citation type="submission" date="2017-01" db="EMBL/GenBank/DDBJ databases">
        <authorList>
            <person name="Varghese N."/>
            <person name="Submissions S."/>
        </authorList>
    </citation>
    <scope>NUCLEOTIDE SEQUENCE [LARGE SCALE GENOMIC DNA]</scope>
    <source>
        <strain evidence="3">DSM 23145</strain>
    </source>
</reference>
<organism evidence="2 3">
    <name type="scientific">Kaistella chaponensis</name>
    <dbReference type="NCBI Taxonomy" id="713588"/>
    <lineage>
        <taxon>Bacteria</taxon>
        <taxon>Pseudomonadati</taxon>
        <taxon>Bacteroidota</taxon>
        <taxon>Flavobacteriia</taxon>
        <taxon>Flavobacteriales</taxon>
        <taxon>Weeksellaceae</taxon>
        <taxon>Chryseobacterium group</taxon>
        <taxon>Kaistella</taxon>
    </lineage>
</organism>
<protein>
    <recommendedName>
        <fullName evidence="4">Lipocalin-like domain-containing protein</fullName>
    </recommendedName>
</protein>